<evidence type="ECO:0000256" key="1">
    <source>
        <dbReference type="ARBA" id="ARBA00022679"/>
    </source>
</evidence>
<dbReference type="Pfam" id="PF13508">
    <property type="entry name" value="Acetyltransf_7"/>
    <property type="match status" value="1"/>
</dbReference>
<keyword evidence="6" id="KW-1185">Reference proteome</keyword>
<reference evidence="6" key="1">
    <citation type="journal article" date="2019" name="Int. J. Syst. Evol. Microbiol.">
        <title>The Global Catalogue of Microorganisms (GCM) 10K type strain sequencing project: providing services to taxonomists for standard genome sequencing and annotation.</title>
        <authorList>
            <consortium name="The Broad Institute Genomics Platform"/>
            <consortium name="The Broad Institute Genome Sequencing Center for Infectious Disease"/>
            <person name="Wu L."/>
            <person name="Ma J."/>
        </authorList>
    </citation>
    <scope>NUCLEOTIDE SEQUENCE [LARGE SCALE GENOMIC DNA]</scope>
    <source>
        <strain evidence="6">JCM 18531</strain>
    </source>
</reference>
<dbReference type="CDD" id="cd04301">
    <property type="entry name" value="NAT_SF"/>
    <property type="match status" value="1"/>
</dbReference>
<dbReference type="SUPFAM" id="SSF55729">
    <property type="entry name" value="Acyl-CoA N-acyltransferases (Nat)"/>
    <property type="match status" value="1"/>
</dbReference>
<dbReference type="InterPro" id="IPR050832">
    <property type="entry name" value="Bact_Acetyltransf"/>
</dbReference>
<gene>
    <name evidence="5" type="ORF">GCM10023349_46820</name>
</gene>
<keyword evidence="2" id="KW-0012">Acyltransferase</keyword>
<evidence type="ECO:0000313" key="6">
    <source>
        <dbReference type="Proteomes" id="UP001499974"/>
    </source>
</evidence>
<keyword evidence="1" id="KW-0808">Transferase</keyword>
<dbReference type="PROSITE" id="PS51186">
    <property type="entry name" value="GNAT"/>
    <property type="match status" value="1"/>
</dbReference>
<dbReference type="EMBL" id="BAABKM010000005">
    <property type="protein sequence ID" value="GAA4721114.1"/>
    <property type="molecule type" value="Genomic_DNA"/>
</dbReference>
<accession>A0ABP8Y3G7</accession>
<evidence type="ECO:0000256" key="3">
    <source>
        <dbReference type="SAM" id="MobiDB-lite"/>
    </source>
</evidence>
<feature type="domain" description="N-acetyltransferase" evidence="4">
    <location>
        <begin position="5"/>
        <end position="147"/>
    </location>
</feature>
<proteinExistence type="predicted"/>
<dbReference type="PANTHER" id="PTHR43877">
    <property type="entry name" value="AMINOALKYLPHOSPHONATE N-ACETYLTRANSFERASE-RELATED-RELATED"/>
    <property type="match status" value="1"/>
</dbReference>
<name>A0ABP8Y3G7_9ACTN</name>
<protein>
    <recommendedName>
        <fullName evidence="4">N-acetyltransferase domain-containing protein</fullName>
    </recommendedName>
</protein>
<dbReference type="RefSeq" id="WP_345524189.1">
    <property type="nucleotide sequence ID" value="NZ_BAABKM010000005.1"/>
</dbReference>
<evidence type="ECO:0000256" key="2">
    <source>
        <dbReference type="ARBA" id="ARBA00023315"/>
    </source>
</evidence>
<dbReference type="InterPro" id="IPR000182">
    <property type="entry name" value="GNAT_dom"/>
</dbReference>
<comment type="caution">
    <text evidence="5">The sequence shown here is derived from an EMBL/GenBank/DDBJ whole genome shotgun (WGS) entry which is preliminary data.</text>
</comment>
<evidence type="ECO:0000313" key="5">
    <source>
        <dbReference type="EMBL" id="GAA4721114.1"/>
    </source>
</evidence>
<sequence length="151" mass="16229">MPTELTLRPATADDAAAVTTVHLASRAAAPMPPGIHTDAEVGAWLAGRLELDDVWVAETDGVPVGYARFTETWLDDLYVLPAYAGQGVGSALLEVVKAQRPAGFSLWVFETNAPARAFYARHGLVEREHTDGSENEERAPDLRVEWTGAGS</sequence>
<dbReference type="Proteomes" id="UP001499974">
    <property type="component" value="Unassembled WGS sequence"/>
</dbReference>
<dbReference type="InterPro" id="IPR016181">
    <property type="entry name" value="Acyl_CoA_acyltransferase"/>
</dbReference>
<evidence type="ECO:0000259" key="4">
    <source>
        <dbReference type="PROSITE" id="PS51186"/>
    </source>
</evidence>
<dbReference type="Gene3D" id="3.40.630.30">
    <property type="match status" value="1"/>
</dbReference>
<feature type="compositionally biased region" description="Basic and acidic residues" evidence="3">
    <location>
        <begin position="127"/>
        <end position="144"/>
    </location>
</feature>
<organism evidence="5 6">
    <name type="scientific">Nocardioides conyzicola</name>
    <dbReference type="NCBI Taxonomy" id="1651781"/>
    <lineage>
        <taxon>Bacteria</taxon>
        <taxon>Bacillati</taxon>
        <taxon>Actinomycetota</taxon>
        <taxon>Actinomycetes</taxon>
        <taxon>Propionibacteriales</taxon>
        <taxon>Nocardioidaceae</taxon>
        <taxon>Nocardioides</taxon>
    </lineage>
</organism>
<feature type="region of interest" description="Disordered" evidence="3">
    <location>
        <begin position="127"/>
        <end position="151"/>
    </location>
</feature>